<proteinExistence type="predicted"/>
<dbReference type="EMBL" id="JAAMPC010000014">
    <property type="protein sequence ID" value="KAG2263518.1"/>
    <property type="molecule type" value="Genomic_DNA"/>
</dbReference>
<feature type="compositionally biased region" description="Polar residues" evidence="1">
    <location>
        <begin position="1"/>
        <end position="12"/>
    </location>
</feature>
<feature type="region of interest" description="Disordered" evidence="1">
    <location>
        <begin position="1"/>
        <end position="23"/>
    </location>
</feature>
<sequence>MQFAASNLTSSDRFPISGGRPPSKALKLLLYKSRTRRFASPAESSSGYEPLKTLLERFRRRRSERLAISGGMRPEIWLAARERFCRRGKRDTSGERVPERLRPDRSREVT</sequence>
<evidence type="ECO:0000256" key="1">
    <source>
        <dbReference type="SAM" id="MobiDB-lite"/>
    </source>
</evidence>
<name>A0A8X7Q5U2_BRACI</name>
<protein>
    <submittedName>
        <fullName evidence="2">Uncharacterized protein</fullName>
    </submittedName>
</protein>
<reference evidence="2 3" key="1">
    <citation type="submission" date="2020-02" db="EMBL/GenBank/DDBJ databases">
        <authorList>
            <person name="Ma Q."/>
            <person name="Huang Y."/>
            <person name="Song X."/>
            <person name="Pei D."/>
        </authorList>
    </citation>
    <scope>NUCLEOTIDE SEQUENCE [LARGE SCALE GENOMIC DNA]</scope>
    <source>
        <strain evidence="2">Sxm20200214</strain>
        <tissue evidence="2">Leaf</tissue>
    </source>
</reference>
<dbReference type="Proteomes" id="UP000886595">
    <property type="component" value="Unassembled WGS sequence"/>
</dbReference>
<organism evidence="2 3">
    <name type="scientific">Brassica carinata</name>
    <name type="common">Ethiopian mustard</name>
    <name type="synonym">Abyssinian cabbage</name>
    <dbReference type="NCBI Taxonomy" id="52824"/>
    <lineage>
        <taxon>Eukaryota</taxon>
        <taxon>Viridiplantae</taxon>
        <taxon>Streptophyta</taxon>
        <taxon>Embryophyta</taxon>
        <taxon>Tracheophyta</taxon>
        <taxon>Spermatophyta</taxon>
        <taxon>Magnoliopsida</taxon>
        <taxon>eudicotyledons</taxon>
        <taxon>Gunneridae</taxon>
        <taxon>Pentapetalae</taxon>
        <taxon>rosids</taxon>
        <taxon>malvids</taxon>
        <taxon>Brassicales</taxon>
        <taxon>Brassicaceae</taxon>
        <taxon>Brassiceae</taxon>
        <taxon>Brassica</taxon>
    </lineage>
</organism>
<comment type="caution">
    <text evidence="2">The sequence shown here is derived from an EMBL/GenBank/DDBJ whole genome shotgun (WGS) entry which is preliminary data.</text>
</comment>
<gene>
    <name evidence="2" type="ORF">Bca52824_070597</name>
</gene>
<keyword evidence="3" id="KW-1185">Reference proteome</keyword>
<dbReference type="AlphaFoldDB" id="A0A8X7Q5U2"/>
<accession>A0A8X7Q5U2</accession>
<evidence type="ECO:0000313" key="3">
    <source>
        <dbReference type="Proteomes" id="UP000886595"/>
    </source>
</evidence>
<feature type="region of interest" description="Disordered" evidence="1">
    <location>
        <begin position="88"/>
        <end position="110"/>
    </location>
</feature>
<evidence type="ECO:0000313" key="2">
    <source>
        <dbReference type="EMBL" id="KAG2263518.1"/>
    </source>
</evidence>